<evidence type="ECO:0000313" key="4">
    <source>
        <dbReference type="Proteomes" id="UP000236318"/>
    </source>
</evidence>
<evidence type="ECO:0000256" key="1">
    <source>
        <dbReference type="SAM" id="MobiDB-lite"/>
    </source>
</evidence>
<dbReference type="OrthoDB" id="5379188at2"/>
<dbReference type="RefSeq" id="WP_096283329.1">
    <property type="nucleotide sequence ID" value="NZ_FXEG02000001.1"/>
</dbReference>
<gene>
    <name evidence="3" type="ORF">MAAFP003_13</name>
</gene>
<evidence type="ECO:0000259" key="2">
    <source>
        <dbReference type="Pfam" id="PF18145"/>
    </source>
</evidence>
<name>A0A2K4Y3I8_9MYCO</name>
<reference evidence="3" key="1">
    <citation type="submission" date="2018-01" db="EMBL/GenBank/DDBJ databases">
        <authorList>
            <consortium name="Urmite Genomes"/>
        </authorList>
    </citation>
    <scope>NUCLEOTIDE SEQUENCE [LARGE SCALE GENOMIC DNA]</scope>
    <source>
        <strain evidence="3">AFP003</strain>
    </source>
</reference>
<protein>
    <recommendedName>
        <fullName evidence="2">SMODS-associated and fused to various effectors domain-containing protein</fullName>
    </recommendedName>
</protein>
<sequence length="477" mass="52035">MPYRSAITGRYISKAAAARHPRTSVRESPGTSGGPGARYRSAVDGQYVRAAEAARNPKTTREGLTVASPGTALSVDDALASNTVVGPGGQTRTVSERVARRVWVAAGGRCTICNRYLLDDETTGQDVMIGQLAHIVGWSTADGSPRGSESLAVELRGEADNLLLLCYDQHKVIDDKSLWAVYDADTLRAMKRKHESRVRGLTAMGHDRSTTVLRVIGNIHDQAVDLTDARIREALFTRNRFPDWALRGADEYEVDLRPLPGERDGTSVYWASAHAHLDERLDRLRTLVAKGRVTHLSVFPLARIPVLILLGTLLDDTVPVDLYPKRRDGDEGWGWTASARDVGFHFTRVRVGSNRTKVALLVSVSGSVDRNRLPDEIDDSYTIYELRPADSLPIPGLIGSAGSLDAFSRTWREVLAAVEAQHPGVQAIPTFSAVPAAAAVSMGRHLMRAAHPPLHIYDRVTGSTTYQFTTSTAETSR</sequence>
<feature type="region of interest" description="Disordered" evidence="1">
    <location>
        <begin position="14"/>
        <end position="41"/>
    </location>
</feature>
<keyword evidence="4" id="KW-1185">Reference proteome</keyword>
<dbReference type="Pfam" id="PF18145">
    <property type="entry name" value="SAVED"/>
    <property type="match status" value="1"/>
</dbReference>
<evidence type="ECO:0000313" key="3">
    <source>
        <dbReference type="EMBL" id="SOX51353.1"/>
    </source>
</evidence>
<dbReference type="NCBIfam" id="NF033611">
    <property type="entry name" value="SAVED"/>
    <property type="match status" value="1"/>
</dbReference>
<dbReference type="EMBL" id="FXEG02000001">
    <property type="protein sequence ID" value="SOX51353.1"/>
    <property type="molecule type" value="Genomic_DNA"/>
</dbReference>
<dbReference type="Proteomes" id="UP000236318">
    <property type="component" value="Unassembled WGS sequence"/>
</dbReference>
<comment type="caution">
    <text evidence="3">The sequence shown here is derived from an EMBL/GenBank/DDBJ whole genome shotgun (WGS) entry which is preliminary data.</text>
</comment>
<proteinExistence type="predicted"/>
<feature type="domain" description="SMODS-associated and fused to various effectors" evidence="2">
    <location>
        <begin position="285"/>
        <end position="469"/>
    </location>
</feature>
<accession>A0A2K4Y3I8</accession>
<dbReference type="AlphaFoldDB" id="A0A2K4Y3I8"/>
<dbReference type="InterPro" id="IPR040836">
    <property type="entry name" value="SAVED"/>
</dbReference>
<organism evidence="3 4">
    <name type="scientific">Mycobacterium ahvazicum</name>
    <dbReference type="NCBI Taxonomy" id="1964395"/>
    <lineage>
        <taxon>Bacteria</taxon>
        <taxon>Bacillati</taxon>
        <taxon>Actinomycetota</taxon>
        <taxon>Actinomycetes</taxon>
        <taxon>Mycobacteriales</taxon>
        <taxon>Mycobacteriaceae</taxon>
        <taxon>Mycobacterium</taxon>
        <taxon>Mycobacterium simiae complex</taxon>
    </lineage>
</organism>